<dbReference type="PANTHER" id="PTHR46663:SF2">
    <property type="entry name" value="GGDEF DOMAIN-CONTAINING PROTEIN"/>
    <property type="match status" value="1"/>
</dbReference>
<dbReference type="PROSITE" id="PS50887">
    <property type="entry name" value="GGDEF"/>
    <property type="match status" value="1"/>
</dbReference>
<dbReference type="Gene3D" id="3.30.70.270">
    <property type="match status" value="1"/>
</dbReference>
<dbReference type="Pfam" id="PF00990">
    <property type="entry name" value="GGDEF"/>
    <property type="match status" value="1"/>
</dbReference>
<name>A0A2T0K7S4_9ACTN</name>
<feature type="transmembrane region" description="Helical" evidence="1">
    <location>
        <begin position="29"/>
        <end position="52"/>
    </location>
</feature>
<feature type="transmembrane region" description="Helical" evidence="1">
    <location>
        <begin position="160"/>
        <end position="181"/>
    </location>
</feature>
<dbReference type="NCBIfam" id="TIGR00254">
    <property type="entry name" value="GGDEF"/>
    <property type="match status" value="1"/>
</dbReference>
<dbReference type="AlphaFoldDB" id="A0A2T0K7S4"/>
<evidence type="ECO:0000313" key="4">
    <source>
        <dbReference type="Proteomes" id="UP000239415"/>
    </source>
</evidence>
<evidence type="ECO:0000313" key="3">
    <source>
        <dbReference type="EMBL" id="PRX19059.1"/>
    </source>
</evidence>
<dbReference type="InterPro" id="IPR029787">
    <property type="entry name" value="Nucleotide_cyclase"/>
</dbReference>
<comment type="caution">
    <text evidence="3">The sequence shown here is derived from an EMBL/GenBank/DDBJ whole genome shotgun (WGS) entry which is preliminary data.</text>
</comment>
<dbReference type="SMART" id="SM00267">
    <property type="entry name" value="GGDEF"/>
    <property type="match status" value="1"/>
</dbReference>
<organism evidence="3 4">
    <name type="scientific">Actinoplanes italicus</name>
    <dbReference type="NCBI Taxonomy" id="113567"/>
    <lineage>
        <taxon>Bacteria</taxon>
        <taxon>Bacillati</taxon>
        <taxon>Actinomycetota</taxon>
        <taxon>Actinomycetes</taxon>
        <taxon>Micromonosporales</taxon>
        <taxon>Micromonosporaceae</taxon>
        <taxon>Actinoplanes</taxon>
    </lineage>
</organism>
<dbReference type="Proteomes" id="UP000239415">
    <property type="component" value="Unassembled WGS sequence"/>
</dbReference>
<dbReference type="InterPro" id="IPR000160">
    <property type="entry name" value="GGDEF_dom"/>
</dbReference>
<dbReference type="InterPro" id="IPR043128">
    <property type="entry name" value="Rev_trsase/Diguanyl_cyclase"/>
</dbReference>
<dbReference type="SUPFAM" id="SSF55073">
    <property type="entry name" value="Nucleotide cyclase"/>
    <property type="match status" value="1"/>
</dbReference>
<evidence type="ECO:0000259" key="2">
    <source>
        <dbReference type="PROSITE" id="PS50887"/>
    </source>
</evidence>
<keyword evidence="4" id="KW-1185">Reference proteome</keyword>
<dbReference type="EMBL" id="PVMZ01000011">
    <property type="protein sequence ID" value="PRX19059.1"/>
    <property type="molecule type" value="Genomic_DNA"/>
</dbReference>
<dbReference type="PANTHER" id="PTHR46663">
    <property type="entry name" value="DIGUANYLATE CYCLASE DGCT-RELATED"/>
    <property type="match status" value="1"/>
</dbReference>
<gene>
    <name evidence="3" type="ORF">CLV67_111207</name>
</gene>
<keyword evidence="1" id="KW-0812">Transmembrane</keyword>
<sequence length="351" mass="36659">MPKLNRRSAAPVDDDALLKRRRTIETAALVARSFGMVSTALAAAGTHMASAAVVTGDVRAACWAGVAAMAVTNTLSYLGRRRPASAWYPRLSAMQSVLDTATIVGIVVLVSRQSDMATWPLLAPAIAVAATRHQLRGALLVFAATTLGFALLVPGSPELFFLAVVGFMIAVITGTQASALNRHLTALNETRRELQHQATHDPLTGLPNRGRLAAYADERAGRPLAVLLLDLNGFKQINDTYGHAAGDLLLHEVGTRLTAALGPGGMAGRLGGDEFLVLLPEADPAVVARALVRIRESVRQPIAIGDGRTATVGVSAGVALRPSGGDATLDALCAEADAAMYRDKRGRAVAA</sequence>
<proteinExistence type="predicted"/>
<dbReference type="InterPro" id="IPR052163">
    <property type="entry name" value="DGC-Regulatory_Protein"/>
</dbReference>
<feature type="domain" description="GGDEF" evidence="2">
    <location>
        <begin position="222"/>
        <end position="351"/>
    </location>
</feature>
<keyword evidence="1" id="KW-0472">Membrane</keyword>
<dbReference type="CDD" id="cd01949">
    <property type="entry name" value="GGDEF"/>
    <property type="match status" value="1"/>
</dbReference>
<reference evidence="3 4" key="1">
    <citation type="submission" date="2018-03" db="EMBL/GenBank/DDBJ databases">
        <title>Genomic Encyclopedia of Archaeal and Bacterial Type Strains, Phase II (KMG-II): from individual species to whole genera.</title>
        <authorList>
            <person name="Goeker M."/>
        </authorList>
    </citation>
    <scope>NUCLEOTIDE SEQUENCE [LARGE SCALE GENOMIC DNA]</scope>
    <source>
        <strain evidence="3 4">DSM 43146</strain>
    </source>
</reference>
<evidence type="ECO:0000256" key="1">
    <source>
        <dbReference type="SAM" id="Phobius"/>
    </source>
</evidence>
<protein>
    <submittedName>
        <fullName evidence="3">Diguanylate cyclase (GGDEF)-like protein</fullName>
    </submittedName>
</protein>
<keyword evidence="1" id="KW-1133">Transmembrane helix</keyword>
<feature type="transmembrane region" description="Helical" evidence="1">
    <location>
        <begin position="138"/>
        <end position="154"/>
    </location>
</feature>
<feature type="transmembrane region" description="Helical" evidence="1">
    <location>
        <begin position="58"/>
        <end position="79"/>
    </location>
</feature>
<dbReference type="RefSeq" id="WP_170154003.1">
    <property type="nucleotide sequence ID" value="NZ_BOMO01000090.1"/>
</dbReference>
<accession>A0A2T0K7S4</accession>